<evidence type="ECO:0000256" key="2">
    <source>
        <dbReference type="ARBA" id="ARBA00008317"/>
    </source>
</evidence>
<dbReference type="EMBL" id="CP119943">
    <property type="protein sequence ID" value="WFC98641.1"/>
    <property type="molecule type" value="Genomic_DNA"/>
</dbReference>
<dbReference type="PANTHER" id="PTHR13094">
    <property type="entry name" value="NADH-UBIQUINONE OXIDOREDUCTASE PDSW SUBUNIT"/>
    <property type="match status" value="1"/>
</dbReference>
<evidence type="ECO:0000256" key="1">
    <source>
        <dbReference type="ARBA" id="ARBA00004443"/>
    </source>
</evidence>
<comment type="similarity">
    <text evidence="2">Belongs to the complex I NDUFB10 subunit family.</text>
</comment>
<reference evidence="9 10" key="1">
    <citation type="submission" date="2023-03" db="EMBL/GenBank/DDBJ databases">
        <title>Mating type loci evolution in Malassezia.</title>
        <authorList>
            <person name="Coelho M.A."/>
        </authorList>
    </citation>
    <scope>NUCLEOTIDE SEQUENCE [LARGE SCALE GENOMIC DNA]</scope>
    <source>
        <strain evidence="9 10">CBS 9725</strain>
    </source>
</reference>
<dbReference type="Proteomes" id="UP001219567">
    <property type="component" value="Chromosome 1"/>
</dbReference>
<dbReference type="InterPro" id="IPR019377">
    <property type="entry name" value="NADH_UbQ_OxRdtase_su10"/>
</dbReference>
<comment type="subcellular location">
    <subcellularLocation>
        <location evidence="1">Mitochondrion inner membrane</location>
        <topology evidence="1">Peripheral membrane protein</topology>
        <orientation evidence="1">Matrix side</orientation>
    </subcellularLocation>
</comment>
<evidence type="ECO:0000256" key="8">
    <source>
        <dbReference type="ARBA" id="ARBA00023136"/>
    </source>
</evidence>
<evidence type="ECO:0000313" key="10">
    <source>
        <dbReference type="Proteomes" id="UP001219567"/>
    </source>
</evidence>
<dbReference type="GO" id="GO:0005743">
    <property type="term" value="C:mitochondrial inner membrane"/>
    <property type="evidence" value="ECO:0007669"/>
    <property type="project" value="UniProtKB-SubCell"/>
</dbReference>
<evidence type="ECO:0000256" key="5">
    <source>
        <dbReference type="ARBA" id="ARBA00022792"/>
    </source>
</evidence>
<keyword evidence="6" id="KW-0249">Electron transport</keyword>
<keyword evidence="7" id="KW-0496">Mitochondrion</keyword>
<protein>
    <submittedName>
        <fullName evidence="9">Uncharacterized protein</fullName>
    </submittedName>
</protein>
<dbReference type="InterPro" id="IPR039993">
    <property type="entry name" value="NDUFB10"/>
</dbReference>
<name>A0AAJ5YRR7_9BASI</name>
<dbReference type="AlphaFoldDB" id="A0AAJ5YRR7"/>
<proteinExistence type="inferred from homology"/>
<sequence>MSASVTPESTAGRLLGCLFQANTQNKADSIREEWIKVMQVRLVREELQKCYRAEGENHYQVCSPIVKVYNDLLKEARVKGYRTIDA</sequence>
<evidence type="ECO:0000256" key="3">
    <source>
        <dbReference type="ARBA" id="ARBA00022448"/>
    </source>
</evidence>
<evidence type="ECO:0000256" key="6">
    <source>
        <dbReference type="ARBA" id="ARBA00022982"/>
    </source>
</evidence>
<keyword evidence="10" id="KW-1185">Reference proteome</keyword>
<dbReference type="GO" id="GO:0045271">
    <property type="term" value="C:respiratory chain complex I"/>
    <property type="evidence" value="ECO:0007669"/>
    <property type="project" value="UniProtKB-ARBA"/>
</dbReference>
<evidence type="ECO:0000313" key="9">
    <source>
        <dbReference type="EMBL" id="WFC98641.1"/>
    </source>
</evidence>
<dbReference type="Pfam" id="PF10249">
    <property type="entry name" value="NDUFB10"/>
    <property type="match status" value="1"/>
</dbReference>
<accession>A0AAJ5YRR7</accession>
<evidence type="ECO:0000256" key="7">
    <source>
        <dbReference type="ARBA" id="ARBA00023128"/>
    </source>
</evidence>
<gene>
    <name evidence="9" type="ORF">MYAM1_001372</name>
</gene>
<organism evidence="9 10">
    <name type="scientific">Malassezia yamatoensis</name>
    <dbReference type="NCBI Taxonomy" id="253288"/>
    <lineage>
        <taxon>Eukaryota</taxon>
        <taxon>Fungi</taxon>
        <taxon>Dikarya</taxon>
        <taxon>Basidiomycota</taxon>
        <taxon>Ustilaginomycotina</taxon>
        <taxon>Malasseziomycetes</taxon>
        <taxon>Malasseziales</taxon>
        <taxon>Malasseziaceae</taxon>
        <taxon>Malassezia</taxon>
    </lineage>
</organism>
<keyword evidence="5" id="KW-0999">Mitochondrion inner membrane</keyword>
<keyword evidence="4" id="KW-0679">Respiratory chain</keyword>
<dbReference type="PANTHER" id="PTHR13094:SF1">
    <property type="entry name" value="NADH DEHYDROGENASE [UBIQUINONE] 1 BETA SUBCOMPLEX SUBUNIT 10"/>
    <property type="match status" value="1"/>
</dbReference>
<keyword evidence="8" id="KW-0472">Membrane</keyword>
<evidence type="ECO:0000256" key="4">
    <source>
        <dbReference type="ARBA" id="ARBA00022660"/>
    </source>
</evidence>
<keyword evidence="3" id="KW-0813">Transport</keyword>